<feature type="domain" description="CCHC-type" evidence="3">
    <location>
        <begin position="282"/>
        <end position="297"/>
    </location>
</feature>
<feature type="region of interest" description="Disordered" evidence="2">
    <location>
        <begin position="311"/>
        <end position="367"/>
    </location>
</feature>
<keyword evidence="5" id="KW-1185">Reference proteome</keyword>
<comment type="caution">
    <text evidence="4">The sequence shown here is derived from an EMBL/GenBank/DDBJ whole genome shotgun (WGS) entry which is preliminary data.</text>
</comment>
<reference evidence="4 5" key="1">
    <citation type="submission" date="2020-09" db="EMBL/GenBank/DDBJ databases">
        <title>De no assembly of potato wild relative species, Solanum commersonii.</title>
        <authorList>
            <person name="Cho K."/>
        </authorList>
    </citation>
    <scope>NUCLEOTIDE SEQUENCE [LARGE SCALE GENOMIC DNA]</scope>
    <source>
        <strain evidence="4">LZ3.2</strain>
        <tissue evidence="4">Leaf</tissue>
    </source>
</reference>
<evidence type="ECO:0000256" key="2">
    <source>
        <dbReference type="SAM" id="MobiDB-lite"/>
    </source>
</evidence>
<gene>
    <name evidence="4" type="ORF">H5410_044824</name>
</gene>
<dbReference type="Pfam" id="PF24925">
    <property type="entry name" value="DUF7746"/>
    <property type="match status" value="1"/>
</dbReference>
<keyword evidence="1" id="KW-0862">Zinc</keyword>
<dbReference type="OrthoDB" id="1735266at2759"/>
<evidence type="ECO:0000256" key="1">
    <source>
        <dbReference type="PROSITE-ProRule" id="PRU00047"/>
    </source>
</evidence>
<dbReference type="Pfam" id="PF00098">
    <property type="entry name" value="zf-CCHC"/>
    <property type="match status" value="1"/>
</dbReference>
<dbReference type="PANTHER" id="PTHR33054">
    <property type="entry name" value="CCHC-TYPE DOMAIN-CONTAINING PROTEIN"/>
    <property type="match status" value="1"/>
</dbReference>
<feature type="compositionally biased region" description="Basic and acidic residues" evidence="2">
    <location>
        <begin position="330"/>
        <end position="339"/>
    </location>
</feature>
<proteinExistence type="predicted"/>
<dbReference type="EMBL" id="JACXVP010000009">
    <property type="protein sequence ID" value="KAG5584390.1"/>
    <property type="molecule type" value="Genomic_DNA"/>
</dbReference>
<dbReference type="PANTHER" id="PTHR33054:SF13">
    <property type="entry name" value="CCHC-TYPE DOMAIN-CONTAINING PROTEIN"/>
    <property type="match status" value="1"/>
</dbReference>
<dbReference type="InterPro" id="IPR056648">
    <property type="entry name" value="DUF7746"/>
</dbReference>
<feature type="compositionally biased region" description="Basic and acidic residues" evidence="2">
    <location>
        <begin position="358"/>
        <end position="367"/>
    </location>
</feature>
<feature type="region of interest" description="Disordered" evidence="2">
    <location>
        <begin position="229"/>
        <end position="263"/>
    </location>
</feature>
<dbReference type="GO" id="GO:0003676">
    <property type="term" value="F:nucleic acid binding"/>
    <property type="evidence" value="ECO:0007669"/>
    <property type="project" value="InterPro"/>
</dbReference>
<evidence type="ECO:0000259" key="3">
    <source>
        <dbReference type="PROSITE" id="PS50158"/>
    </source>
</evidence>
<sequence>MYYYPRPTPQDILLEEQEYYVSNSFSGIEIYEWNIDGFTDRQIYTLAHRIFMYSMICKANKNSEKDTANVIIARFTGQLKGWWGNYLSESLRMSILNALKDEIGMIPNVVYNLVLTIIEHFSGRWSDNSEAIRTMLQNLRCKTLTSFRWYNDVFLSRVMELTECNTSHWISKWVSINYDDYTYGKLIRACTQEGLSLCNEIKLNQQIKIYHLNEKQQLGEFCEQFPIDMPESSKKSNKHRGKRDYKEKPHRQYRKNKRLDKREKKDYKGKKEFYKNNKSNACHKCGIIGHYERDCKRIILRISLYKILLNSSSENSSPNNSDGEESSTSEDLKVLHEGDYMSSSEEECTSCQIGQPCDNKDKDEFYQ</sequence>
<dbReference type="GO" id="GO:0008270">
    <property type="term" value="F:zinc ion binding"/>
    <property type="evidence" value="ECO:0007669"/>
    <property type="project" value="UniProtKB-KW"/>
</dbReference>
<dbReference type="InterPro" id="IPR036875">
    <property type="entry name" value="Znf_CCHC_sf"/>
</dbReference>
<evidence type="ECO:0000313" key="5">
    <source>
        <dbReference type="Proteomes" id="UP000824120"/>
    </source>
</evidence>
<keyword evidence="1" id="KW-0479">Metal-binding</keyword>
<organism evidence="4 5">
    <name type="scientific">Solanum commersonii</name>
    <name type="common">Commerson's wild potato</name>
    <name type="synonym">Commerson's nightshade</name>
    <dbReference type="NCBI Taxonomy" id="4109"/>
    <lineage>
        <taxon>Eukaryota</taxon>
        <taxon>Viridiplantae</taxon>
        <taxon>Streptophyta</taxon>
        <taxon>Embryophyta</taxon>
        <taxon>Tracheophyta</taxon>
        <taxon>Spermatophyta</taxon>
        <taxon>Magnoliopsida</taxon>
        <taxon>eudicotyledons</taxon>
        <taxon>Gunneridae</taxon>
        <taxon>Pentapetalae</taxon>
        <taxon>asterids</taxon>
        <taxon>lamiids</taxon>
        <taxon>Solanales</taxon>
        <taxon>Solanaceae</taxon>
        <taxon>Solanoideae</taxon>
        <taxon>Solaneae</taxon>
        <taxon>Solanum</taxon>
    </lineage>
</organism>
<feature type="compositionally biased region" description="Basic residues" evidence="2">
    <location>
        <begin position="235"/>
        <end position="259"/>
    </location>
</feature>
<evidence type="ECO:0000313" key="4">
    <source>
        <dbReference type="EMBL" id="KAG5584390.1"/>
    </source>
</evidence>
<feature type="compositionally biased region" description="Low complexity" evidence="2">
    <location>
        <begin position="311"/>
        <end position="321"/>
    </location>
</feature>
<name>A0A9J5XAT4_SOLCO</name>
<protein>
    <recommendedName>
        <fullName evidence="3">CCHC-type domain-containing protein</fullName>
    </recommendedName>
</protein>
<dbReference type="PROSITE" id="PS50158">
    <property type="entry name" value="ZF_CCHC"/>
    <property type="match status" value="1"/>
</dbReference>
<keyword evidence="1" id="KW-0863">Zinc-finger</keyword>
<dbReference type="AlphaFoldDB" id="A0A9J5XAT4"/>
<accession>A0A9J5XAT4</accession>
<dbReference type="InterPro" id="IPR001878">
    <property type="entry name" value="Znf_CCHC"/>
</dbReference>
<dbReference type="Proteomes" id="UP000824120">
    <property type="component" value="Chromosome 9"/>
</dbReference>
<dbReference type="SUPFAM" id="SSF57756">
    <property type="entry name" value="Retrovirus zinc finger-like domains"/>
    <property type="match status" value="1"/>
</dbReference>